<dbReference type="AlphaFoldDB" id="A0A939DBZ0"/>
<dbReference type="RefSeq" id="WP_206583293.1">
    <property type="nucleotide sequence ID" value="NZ_JAFJZZ010000009.1"/>
</dbReference>
<comment type="subcellular location">
    <subcellularLocation>
        <location evidence="2">Bacterial microcompartment</location>
    </subcellularLocation>
</comment>
<dbReference type="EMBL" id="JAFJZZ010000009">
    <property type="protein sequence ID" value="MBN7774453.1"/>
    <property type="molecule type" value="Genomic_DNA"/>
</dbReference>
<evidence type="ECO:0000256" key="2">
    <source>
        <dbReference type="ARBA" id="ARBA00024322"/>
    </source>
</evidence>
<dbReference type="InterPro" id="IPR020808">
    <property type="entry name" value="Bact_microcomp_CS"/>
</dbReference>
<evidence type="ECO:0000313" key="6">
    <source>
        <dbReference type="Proteomes" id="UP000664545"/>
    </source>
</evidence>
<keyword evidence="3" id="KW-1283">Bacterial microcompartment</keyword>
<dbReference type="SMART" id="SM00877">
    <property type="entry name" value="BMC"/>
    <property type="match status" value="1"/>
</dbReference>
<reference evidence="5" key="1">
    <citation type="submission" date="2021-02" db="EMBL/GenBank/DDBJ databases">
        <title>Abyssanaerobacter marinus gen.nov., sp., nov, anaerobic bacterium isolated from the Onnuri vent field of Indian Ocean and suggestion of Mogibacteriaceae fam. nov., and proposal of reclassification of ambiguous this family's genus member.</title>
        <authorList>
            <person name="Kim Y.J."/>
            <person name="Yang J.-A."/>
        </authorList>
    </citation>
    <scope>NUCLEOTIDE SEQUENCE</scope>
    <source>
        <strain evidence="5">DSM 2634</strain>
    </source>
</reference>
<dbReference type="PROSITE" id="PS51930">
    <property type="entry name" value="BMC_2"/>
    <property type="match status" value="1"/>
</dbReference>
<comment type="similarity">
    <text evidence="1">Belongs to the bacterial microcompartments protein family. CsoS1 subfamily.</text>
</comment>
<proteinExistence type="inferred from homology"/>
<dbReference type="PROSITE" id="PS01139">
    <property type="entry name" value="BMC_1"/>
    <property type="match status" value="1"/>
</dbReference>
<accession>A0A939DBZ0</accession>
<evidence type="ECO:0000259" key="4">
    <source>
        <dbReference type="PROSITE" id="PS51930"/>
    </source>
</evidence>
<protein>
    <submittedName>
        <fullName evidence="5">Ethanolamine utilization microcompartment protein EutM</fullName>
    </submittedName>
</protein>
<dbReference type="CDD" id="cd07059">
    <property type="entry name" value="BMC_PduA"/>
    <property type="match status" value="1"/>
</dbReference>
<name>A0A939DBZ0_CLOAM</name>
<feature type="domain" description="BMC" evidence="4">
    <location>
        <begin position="5"/>
        <end position="89"/>
    </location>
</feature>
<dbReference type="GO" id="GO:0031469">
    <property type="term" value="C:bacterial microcompartment"/>
    <property type="evidence" value="ECO:0007669"/>
    <property type="project" value="UniProtKB-SubCell"/>
</dbReference>
<dbReference type="InterPro" id="IPR044872">
    <property type="entry name" value="CcmK/CsoS1_BMC"/>
</dbReference>
<keyword evidence="6" id="KW-1185">Reference proteome</keyword>
<evidence type="ECO:0000256" key="3">
    <source>
        <dbReference type="ARBA" id="ARBA00024446"/>
    </source>
</evidence>
<comment type="caution">
    <text evidence="5">The sequence shown here is derived from an EMBL/GenBank/DDBJ whole genome shotgun (WGS) entry which is preliminary data.</text>
</comment>
<organism evidence="5 6">
    <name type="scientific">Clostridium aminobutyricum</name>
    <dbReference type="NCBI Taxonomy" id="33953"/>
    <lineage>
        <taxon>Bacteria</taxon>
        <taxon>Bacillati</taxon>
        <taxon>Bacillota</taxon>
        <taxon>Clostridia</taxon>
        <taxon>Eubacteriales</taxon>
        <taxon>Clostridiaceae</taxon>
        <taxon>Clostridium</taxon>
    </lineage>
</organism>
<dbReference type="InterPro" id="IPR050575">
    <property type="entry name" value="BMC_shell"/>
</dbReference>
<dbReference type="Gene3D" id="3.30.70.1710">
    <property type="match status" value="1"/>
</dbReference>
<gene>
    <name evidence="5" type="primary">eutM</name>
    <name evidence="5" type="ORF">JYB65_13885</name>
</gene>
<sequence>MKYDALGMIETKGLVGAIEAADAMVKAANVYLIGKEHVGGGLVTVLVRGDVGAVKAATDAGAAAAQRVGELISVHVIPRPHAEVESIIPASKNPSADIIK</sequence>
<dbReference type="InterPro" id="IPR037233">
    <property type="entry name" value="CcmK-like_sf"/>
</dbReference>
<evidence type="ECO:0000313" key="5">
    <source>
        <dbReference type="EMBL" id="MBN7774453.1"/>
    </source>
</evidence>
<dbReference type="NCBIfam" id="NF012018">
    <property type="entry name" value="PRK15474.1"/>
    <property type="match status" value="1"/>
</dbReference>
<dbReference type="Proteomes" id="UP000664545">
    <property type="component" value="Unassembled WGS sequence"/>
</dbReference>
<dbReference type="SUPFAM" id="SSF143414">
    <property type="entry name" value="CcmK-like"/>
    <property type="match status" value="1"/>
</dbReference>
<dbReference type="PANTHER" id="PTHR33941:SF11">
    <property type="entry name" value="BACTERIAL MICROCOMPARTMENT SHELL PROTEIN PDUJ"/>
    <property type="match status" value="1"/>
</dbReference>
<evidence type="ECO:0000256" key="1">
    <source>
        <dbReference type="ARBA" id="ARBA00023780"/>
    </source>
</evidence>
<dbReference type="PANTHER" id="PTHR33941">
    <property type="entry name" value="PROPANEDIOL UTILIZATION PROTEIN PDUA"/>
    <property type="match status" value="1"/>
</dbReference>
<dbReference type="Pfam" id="PF00936">
    <property type="entry name" value="BMC"/>
    <property type="match status" value="1"/>
</dbReference>
<dbReference type="InterPro" id="IPR000249">
    <property type="entry name" value="BMC_dom"/>
</dbReference>